<evidence type="ECO:0000259" key="5">
    <source>
        <dbReference type="PROSITE" id="PS50011"/>
    </source>
</evidence>
<proteinExistence type="predicted"/>
<dbReference type="PROSITE" id="PS50011">
    <property type="entry name" value="PROTEIN_KINASE_DOM"/>
    <property type="match status" value="1"/>
</dbReference>
<dbReference type="SUPFAM" id="SSF56112">
    <property type="entry name" value="Protein kinase-like (PK-like)"/>
    <property type="match status" value="1"/>
</dbReference>
<dbReference type="GO" id="GO:0035556">
    <property type="term" value="P:intracellular signal transduction"/>
    <property type="evidence" value="ECO:0007669"/>
    <property type="project" value="TreeGrafter"/>
</dbReference>
<evidence type="ECO:0000256" key="1">
    <source>
        <dbReference type="ARBA" id="ARBA00022741"/>
    </source>
</evidence>
<feature type="region of interest" description="Disordered" evidence="4">
    <location>
        <begin position="1"/>
        <end position="282"/>
    </location>
</feature>
<dbReference type="InterPro" id="IPR017441">
    <property type="entry name" value="Protein_kinase_ATP_BS"/>
</dbReference>
<dbReference type="PROSITE" id="PS00108">
    <property type="entry name" value="PROTEIN_KINASE_ST"/>
    <property type="match status" value="1"/>
</dbReference>
<dbReference type="AlphaFoldDB" id="A0A7D8YLS8"/>
<dbReference type="InterPro" id="IPR000719">
    <property type="entry name" value="Prot_kinase_dom"/>
</dbReference>
<feature type="compositionally biased region" description="Basic and acidic residues" evidence="4">
    <location>
        <begin position="272"/>
        <end position="282"/>
    </location>
</feature>
<dbReference type="SMART" id="SM00220">
    <property type="entry name" value="S_TKc"/>
    <property type="match status" value="1"/>
</dbReference>
<dbReference type="Gene3D" id="1.10.510.10">
    <property type="entry name" value="Transferase(Phosphotransferase) domain 1"/>
    <property type="match status" value="1"/>
</dbReference>
<evidence type="ECO:0000313" key="6">
    <source>
        <dbReference type="EMBL" id="TVY51922.1"/>
    </source>
</evidence>
<feature type="domain" description="Protein kinase" evidence="5">
    <location>
        <begin position="354"/>
        <end position="660"/>
    </location>
</feature>
<feature type="compositionally biased region" description="Polar residues" evidence="4">
    <location>
        <begin position="1"/>
        <end position="21"/>
    </location>
</feature>
<dbReference type="OrthoDB" id="4062651at2759"/>
<dbReference type="PROSITE" id="PS00107">
    <property type="entry name" value="PROTEIN_KINASE_ATP"/>
    <property type="match status" value="1"/>
</dbReference>
<keyword evidence="1 3" id="KW-0547">Nucleotide-binding</keyword>
<protein>
    <submittedName>
        <fullName evidence="6">Serine/threonine-protein kinase HAL4/SAT4</fullName>
    </submittedName>
</protein>
<organism evidence="6 7">
    <name type="scientific">Lachnellula cervina</name>
    <dbReference type="NCBI Taxonomy" id="1316786"/>
    <lineage>
        <taxon>Eukaryota</taxon>
        <taxon>Fungi</taxon>
        <taxon>Dikarya</taxon>
        <taxon>Ascomycota</taxon>
        <taxon>Pezizomycotina</taxon>
        <taxon>Leotiomycetes</taxon>
        <taxon>Helotiales</taxon>
        <taxon>Lachnaceae</taxon>
        <taxon>Lachnellula</taxon>
    </lineage>
</organism>
<dbReference type="Proteomes" id="UP000481288">
    <property type="component" value="Unassembled WGS sequence"/>
</dbReference>
<evidence type="ECO:0000256" key="2">
    <source>
        <dbReference type="ARBA" id="ARBA00022840"/>
    </source>
</evidence>
<feature type="compositionally biased region" description="Low complexity" evidence="4">
    <location>
        <begin position="204"/>
        <end position="217"/>
    </location>
</feature>
<feature type="compositionally biased region" description="Acidic residues" evidence="4">
    <location>
        <begin position="57"/>
        <end position="66"/>
    </location>
</feature>
<accession>A0A7D8YLS8</accession>
<dbReference type="PANTHER" id="PTHR24346:SF30">
    <property type="entry name" value="MATERNAL EMBRYONIC LEUCINE ZIPPER KINASE"/>
    <property type="match status" value="1"/>
</dbReference>
<sequence length="719" mass="79608">MTTPITPQVAQPSSNSVSYNTPMHDETPKLHSDWQSIDSNHSSSPESRPLDLKSPIPEEDEEDETSSEAATNEPVTPTDNHQPHAFQDQMNISIKPDEEHPHAFGTIQPPPLILNTQATPPPSASKKDASPTTEQSIPKTPILRRPGSSKDSVKRAMSGFFKRSNSHGANTDIVPFAQTDGSAPGNCSDSNLGKEHRQLSMKLSTNTTPDTTRSNTPLQPTSPADKEAAKPQKHLQVQEPLTDDLFKQKKNRSSTGFSIRDKISKHKISFTHPEKETTYDRQRLRATSVDLDSPFPGSQDESGGKLPERAIWALPAETGIGLKSRRMSLSLPDDFTVDVADLYSEFSDQSKLVGRRGKSIGKGATSKVKLMNRKGCSGEVYAVKEFRGKSSNEKAEDYEQKVKSEYSIAKSVHHPNIVETFRLCTHNGRWNHVMEYCDQGDLFGLVSQKYLSRPDRQIDRLCLFKQLIQGLTYLHSNGIAHRDVKLENLLITKDSKLKITDFGVSEVFCGVHPGLRSAGGQCGKEMGEVRLCAPGMCGSAPYVAPEVLQKNVLGEYDPRPLDVWGAAVVMLTICSNGCLWTEARDGSSPLYDDLIRGWRKWNDKHADGSALGITETDYPHVGFFDQHINPPALRRVLLTMLNPDPSKRATMSTVANNRWLKKVECCQIDSYEDPAVVIDASRIRSCGKTPTKVVQHNHLPISHTFGHKLVRLPGSTDMH</sequence>
<dbReference type="InterPro" id="IPR011009">
    <property type="entry name" value="Kinase-like_dom_sf"/>
</dbReference>
<comment type="caution">
    <text evidence="6">The sequence shown here is derived from an EMBL/GenBank/DDBJ whole genome shotgun (WGS) entry which is preliminary data.</text>
</comment>
<evidence type="ECO:0000256" key="4">
    <source>
        <dbReference type="SAM" id="MobiDB-lite"/>
    </source>
</evidence>
<keyword evidence="7" id="KW-1185">Reference proteome</keyword>
<evidence type="ECO:0000256" key="3">
    <source>
        <dbReference type="PROSITE-ProRule" id="PRU10141"/>
    </source>
</evidence>
<dbReference type="GO" id="GO:0005737">
    <property type="term" value="C:cytoplasm"/>
    <property type="evidence" value="ECO:0007669"/>
    <property type="project" value="TreeGrafter"/>
</dbReference>
<keyword evidence="2 3" id="KW-0067">ATP-binding</keyword>
<feature type="compositionally biased region" description="Polar residues" evidence="4">
    <location>
        <begin position="179"/>
        <end position="191"/>
    </location>
</feature>
<feature type="compositionally biased region" description="Basic and acidic residues" evidence="4">
    <location>
        <begin position="23"/>
        <end position="32"/>
    </location>
</feature>
<dbReference type="Pfam" id="PF00069">
    <property type="entry name" value="Pkinase"/>
    <property type="match status" value="1"/>
</dbReference>
<dbReference type="GO" id="GO:0005524">
    <property type="term" value="F:ATP binding"/>
    <property type="evidence" value="ECO:0007669"/>
    <property type="project" value="UniProtKB-UniRule"/>
</dbReference>
<dbReference type="GO" id="GO:0004674">
    <property type="term" value="F:protein serine/threonine kinase activity"/>
    <property type="evidence" value="ECO:0007669"/>
    <property type="project" value="TreeGrafter"/>
</dbReference>
<dbReference type="EMBL" id="QGMG01000707">
    <property type="protein sequence ID" value="TVY51922.1"/>
    <property type="molecule type" value="Genomic_DNA"/>
</dbReference>
<evidence type="ECO:0000313" key="7">
    <source>
        <dbReference type="Proteomes" id="UP000481288"/>
    </source>
</evidence>
<keyword evidence="6" id="KW-0808">Transferase</keyword>
<feature type="compositionally biased region" description="Polar residues" evidence="4">
    <location>
        <begin position="33"/>
        <end position="46"/>
    </location>
</feature>
<dbReference type="PANTHER" id="PTHR24346">
    <property type="entry name" value="MAP/MICROTUBULE AFFINITY-REGULATING KINASE"/>
    <property type="match status" value="1"/>
</dbReference>
<gene>
    <name evidence="6" type="primary">SAT4_7</name>
    <name evidence="6" type="ORF">LCER1_G006310</name>
</gene>
<reference evidence="6 7" key="1">
    <citation type="submission" date="2018-05" db="EMBL/GenBank/DDBJ databases">
        <title>Whole genome sequencing for identification of molecular markers to develop diagnostic detection tools for the regulated plant pathogen Lachnellula willkommii.</title>
        <authorList>
            <person name="Giroux E."/>
            <person name="Bilodeau G."/>
        </authorList>
    </citation>
    <scope>NUCLEOTIDE SEQUENCE [LARGE SCALE GENOMIC DNA]</scope>
    <source>
        <strain evidence="6 7">CBS 625.97</strain>
    </source>
</reference>
<name>A0A7D8YLS8_9HELO</name>
<dbReference type="InterPro" id="IPR008271">
    <property type="entry name" value="Ser/Thr_kinase_AS"/>
</dbReference>
<keyword evidence="6" id="KW-0418">Kinase</keyword>
<feature type="binding site" evidence="3">
    <location>
        <position position="384"/>
    </location>
    <ligand>
        <name>ATP</name>
        <dbReference type="ChEBI" id="CHEBI:30616"/>
    </ligand>
</feature>